<name>A0A4Y8AII7_9SPHI</name>
<keyword evidence="5" id="KW-1185">Reference proteome</keyword>
<feature type="transmembrane region" description="Helical" evidence="1">
    <location>
        <begin position="69"/>
        <end position="102"/>
    </location>
</feature>
<reference evidence="3 4" key="1">
    <citation type="journal article" date="2016" name="Int. J. Syst. Evol. Microbiol.">
        <title>Proposal of Mucilaginibacter phyllosphaerae sp. nov. isolated from the phyllosphere of Galium album.</title>
        <authorList>
            <person name="Aydogan E.L."/>
            <person name="Busse H.J."/>
            <person name="Moser G."/>
            <person name="Muller C."/>
            <person name="Kampfer P."/>
            <person name="Glaeser S.P."/>
        </authorList>
    </citation>
    <scope>NUCLEOTIDE SEQUENCE [LARGE SCALE GENOMIC DNA]</scope>
    <source>
        <strain evidence="3 4">PP-F2FG21</strain>
    </source>
</reference>
<protein>
    <recommendedName>
        <fullName evidence="6">DUF4280 domain-containing protein</fullName>
    </recommendedName>
</protein>
<dbReference type="Proteomes" id="UP000297248">
    <property type="component" value="Unassembled WGS sequence"/>
</dbReference>
<comment type="caution">
    <text evidence="3">The sequence shown here is derived from an EMBL/GenBank/DDBJ whole genome shotgun (WGS) entry which is preliminary data.</text>
</comment>
<keyword evidence="1" id="KW-0812">Transmembrane</keyword>
<dbReference type="AlphaFoldDB" id="A0A4Y8AII7"/>
<evidence type="ECO:0000313" key="5">
    <source>
        <dbReference type="Proteomes" id="UP000583101"/>
    </source>
</evidence>
<gene>
    <name evidence="3" type="ORF">E2R65_01610</name>
    <name evidence="2" type="ORF">GGR35_000679</name>
</gene>
<reference evidence="3" key="2">
    <citation type="submission" date="2019-03" db="EMBL/GenBank/DDBJ databases">
        <authorList>
            <person name="Yan Y.-Q."/>
            <person name="Du Z.-J."/>
        </authorList>
    </citation>
    <scope>NUCLEOTIDE SEQUENCE</scope>
    <source>
        <strain evidence="3">PP-F2FG21</strain>
    </source>
</reference>
<sequence length="386" mass="40565">MSSSYLPSGVQINCTLMTVSKPQNLGLSRSLKTVHGKKTSIWLNIDDKKISVSFVCKSPAKFWSGLGSMLMGVAIGILVVAAAVVVVAAVVGTGGAAGVILAGMAAAATSTATGVIVAGLAIAAPVAALIGVYKQSHACDCSLDKGSKWINMHNKVNFDQNKAIVQKSYLKCTNGGLIQPFLNSAIAQLAATKFAANNNDELIEHYKQQGITGFISGFTGLADPLGTSIGVGFSTYEYFEGNDTETLANESGSEEDDYKTDVKNTSRDNAVGTVAGAGKGSLDVVETMTQQNRTIIRELMDQGATYEQADRFTAFGESTFKGEFKNMGIGLGVGLGFGLAGSVANHYINKSFKENKKKLIDEVNASLKTLREQDRQTGLGVSASQK</sequence>
<keyword evidence="1" id="KW-0472">Membrane</keyword>
<evidence type="ECO:0000313" key="3">
    <source>
        <dbReference type="EMBL" id="TEW68884.1"/>
    </source>
</evidence>
<reference evidence="2 5" key="3">
    <citation type="submission" date="2020-08" db="EMBL/GenBank/DDBJ databases">
        <title>Genomic Encyclopedia of Type Strains, Phase IV (KMG-IV): sequencing the most valuable type-strain genomes for metagenomic binning, comparative biology and taxonomic classification.</title>
        <authorList>
            <person name="Goeker M."/>
        </authorList>
    </citation>
    <scope>NUCLEOTIDE SEQUENCE [LARGE SCALE GENOMIC DNA]</scope>
    <source>
        <strain evidence="2 5">DSM 100995</strain>
    </source>
</reference>
<proteinExistence type="predicted"/>
<evidence type="ECO:0000256" key="1">
    <source>
        <dbReference type="SAM" id="Phobius"/>
    </source>
</evidence>
<dbReference type="Proteomes" id="UP000583101">
    <property type="component" value="Unassembled WGS sequence"/>
</dbReference>
<evidence type="ECO:0008006" key="6">
    <source>
        <dbReference type="Google" id="ProtNLM"/>
    </source>
</evidence>
<keyword evidence="1" id="KW-1133">Transmembrane helix</keyword>
<dbReference type="RefSeq" id="WP_188409677.1">
    <property type="nucleotide sequence ID" value="NZ_BMCZ01000001.1"/>
</dbReference>
<feature type="transmembrane region" description="Helical" evidence="1">
    <location>
        <begin position="327"/>
        <end position="348"/>
    </location>
</feature>
<dbReference type="EMBL" id="SNQG01000001">
    <property type="protein sequence ID" value="TEW68884.1"/>
    <property type="molecule type" value="Genomic_DNA"/>
</dbReference>
<evidence type="ECO:0000313" key="4">
    <source>
        <dbReference type="Proteomes" id="UP000297248"/>
    </source>
</evidence>
<accession>A0A4Y8AII7</accession>
<evidence type="ECO:0000313" key="2">
    <source>
        <dbReference type="EMBL" id="MBB3968093.1"/>
    </source>
</evidence>
<dbReference type="EMBL" id="JACIEG010000001">
    <property type="protein sequence ID" value="MBB3968093.1"/>
    <property type="molecule type" value="Genomic_DNA"/>
</dbReference>
<organism evidence="3 4">
    <name type="scientific">Mucilaginibacter phyllosphaerae</name>
    <dbReference type="NCBI Taxonomy" id="1812349"/>
    <lineage>
        <taxon>Bacteria</taxon>
        <taxon>Pseudomonadati</taxon>
        <taxon>Bacteroidota</taxon>
        <taxon>Sphingobacteriia</taxon>
        <taxon>Sphingobacteriales</taxon>
        <taxon>Sphingobacteriaceae</taxon>
        <taxon>Mucilaginibacter</taxon>
    </lineage>
</organism>